<dbReference type="Proteomes" id="UP000191931">
    <property type="component" value="Unassembled WGS sequence"/>
</dbReference>
<feature type="signal peptide" evidence="1">
    <location>
        <begin position="1"/>
        <end position="20"/>
    </location>
</feature>
<evidence type="ECO:0000313" key="2">
    <source>
        <dbReference type="EMBL" id="SLM28782.1"/>
    </source>
</evidence>
<dbReference type="Gene3D" id="3.40.50.10610">
    <property type="entry name" value="ABC-type transport auxiliary lipoprotein component"/>
    <property type="match status" value="1"/>
</dbReference>
<gene>
    <name evidence="2" type="ORF">MTBBW1_1540008</name>
</gene>
<dbReference type="STRING" id="1246637.MTBBW1_1540008"/>
<reference evidence="2 3" key="1">
    <citation type="submission" date="2017-03" db="EMBL/GenBank/DDBJ databases">
        <authorList>
            <person name="Afonso C.L."/>
            <person name="Miller P.J."/>
            <person name="Scott M.A."/>
            <person name="Spackman E."/>
            <person name="Goraichik I."/>
            <person name="Dimitrov K.M."/>
            <person name="Suarez D.L."/>
            <person name="Swayne D.E."/>
        </authorList>
    </citation>
    <scope>NUCLEOTIDE SEQUENCE [LARGE SCALE GENOMIC DNA]</scope>
    <source>
        <strain evidence="2">PRJEB14757</strain>
    </source>
</reference>
<proteinExistence type="predicted"/>
<protein>
    <submittedName>
        <fullName evidence="2">Uncharacterized protein</fullName>
    </submittedName>
</protein>
<dbReference type="AlphaFoldDB" id="A0A1W1H8J4"/>
<accession>A0A1W1H8J4</accession>
<sequence length="263" mass="28967">MRIATLLIFTTLLMSTTIHADTTNPTIIVAIPEYHISHTVPDPAGETEIVKILIEHGYSVVDKKITAQIKENDKFRAILQGNKKLAVEIGLQFNADVLIVGEAFSESRGQISGFQSCRARLELKAISTKNGKIILSDSDYGSGADTTEFIAGKKAIQSAARKLGRKIVSAFSLYENKISTSKYTISITGIKFEDLTDFEKGIDTISKVKSNSLLFFEQDKASYNMIYEGPVRELARKILQLNKSLGISLSHFAGNQVVFTVNK</sequence>
<name>A0A1W1H8J4_9BACT</name>
<feature type="chain" id="PRO_5012890378" evidence="1">
    <location>
        <begin position="21"/>
        <end position="263"/>
    </location>
</feature>
<dbReference type="OrthoDB" id="1675514at2"/>
<dbReference type="RefSeq" id="WP_080805251.1">
    <property type="nucleotide sequence ID" value="NZ_LT828550.1"/>
</dbReference>
<evidence type="ECO:0000256" key="1">
    <source>
        <dbReference type="SAM" id="SignalP"/>
    </source>
</evidence>
<keyword evidence="1" id="KW-0732">Signal</keyword>
<dbReference type="EMBL" id="FWEV01000062">
    <property type="protein sequence ID" value="SLM28782.1"/>
    <property type="molecule type" value="Genomic_DNA"/>
</dbReference>
<keyword evidence="3" id="KW-1185">Reference proteome</keyword>
<organism evidence="2 3">
    <name type="scientific">Desulfamplus magnetovallimortis</name>
    <dbReference type="NCBI Taxonomy" id="1246637"/>
    <lineage>
        <taxon>Bacteria</taxon>
        <taxon>Pseudomonadati</taxon>
        <taxon>Thermodesulfobacteriota</taxon>
        <taxon>Desulfobacteria</taxon>
        <taxon>Desulfobacterales</taxon>
        <taxon>Desulfobacteraceae</taxon>
        <taxon>Desulfamplus</taxon>
    </lineage>
</organism>
<evidence type="ECO:0000313" key="3">
    <source>
        <dbReference type="Proteomes" id="UP000191931"/>
    </source>
</evidence>